<feature type="domain" description="UPF0033" evidence="1">
    <location>
        <begin position="5"/>
        <end position="73"/>
    </location>
</feature>
<reference evidence="3" key="1">
    <citation type="submission" date="2016-12" db="EMBL/GenBank/DDBJ databases">
        <title>Draft Genome Sequences od Carboxydothermus pertinax and islandicus, Hydrogenogenic Carboxydotrophic Bacteria.</title>
        <authorList>
            <person name="Fukuyama Y."/>
            <person name="Ohmae K."/>
            <person name="Yoneda Y."/>
            <person name="Yoshida T."/>
            <person name="Sako Y."/>
        </authorList>
    </citation>
    <scope>NUCLEOTIDE SEQUENCE [LARGE SCALE GENOMIC DNA]</scope>
    <source>
        <strain evidence="3">Ug1</strain>
    </source>
</reference>
<keyword evidence="3" id="KW-1185">Reference proteome</keyword>
<dbReference type="AlphaFoldDB" id="A0A1L8CT66"/>
<sequence>MEVIKTIDLKEYVCPMTYVILQAEIANLNSGDKIAAILAGKNTLADVTKSLKMDGHRVEKIEEEGEEIYKIVIALK</sequence>
<protein>
    <recommendedName>
        <fullName evidence="1">UPF0033 domain-containing protein</fullName>
    </recommendedName>
</protein>
<dbReference type="STRING" id="870242.cpu_06280"/>
<dbReference type="OrthoDB" id="9796234at2"/>
<dbReference type="InterPro" id="IPR001455">
    <property type="entry name" value="TusA-like"/>
</dbReference>
<comment type="caution">
    <text evidence="2">The sequence shown here is derived from an EMBL/GenBank/DDBJ whole genome shotgun (WGS) entry which is preliminary data.</text>
</comment>
<dbReference type="EMBL" id="BDJK01000009">
    <property type="protein sequence ID" value="GAV22118.1"/>
    <property type="molecule type" value="Genomic_DNA"/>
</dbReference>
<dbReference type="Gene3D" id="3.30.110.40">
    <property type="entry name" value="TusA-like domain"/>
    <property type="match status" value="1"/>
</dbReference>
<proteinExistence type="predicted"/>
<name>A0A1L8CT66_9THEO</name>
<dbReference type="RefSeq" id="WP_075858573.1">
    <property type="nucleotide sequence ID" value="NZ_BDJK01000009.1"/>
</dbReference>
<evidence type="ECO:0000259" key="1">
    <source>
        <dbReference type="Pfam" id="PF01206"/>
    </source>
</evidence>
<dbReference type="Proteomes" id="UP000187485">
    <property type="component" value="Unassembled WGS sequence"/>
</dbReference>
<evidence type="ECO:0000313" key="2">
    <source>
        <dbReference type="EMBL" id="GAV22118.1"/>
    </source>
</evidence>
<accession>A0A1L8CT66</accession>
<dbReference type="Pfam" id="PF01206">
    <property type="entry name" value="TusA"/>
    <property type="match status" value="1"/>
</dbReference>
<gene>
    <name evidence="2" type="ORF">cpu_06280</name>
</gene>
<dbReference type="SUPFAM" id="SSF64307">
    <property type="entry name" value="SirA-like"/>
    <property type="match status" value="1"/>
</dbReference>
<dbReference type="InterPro" id="IPR036868">
    <property type="entry name" value="TusA-like_sf"/>
</dbReference>
<evidence type="ECO:0000313" key="3">
    <source>
        <dbReference type="Proteomes" id="UP000187485"/>
    </source>
</evidence>
<organism evidence="2 3">
    <name type="scientific">Carboxydothermus pertinax</name>
    <dbReference type="NCBI Taxonomy" id="870242"/>
    <lineage>
        <taxon>Bacteria</taxon>
        <taxon>Bacillati</taxon>
        <taxon>Bacillota</taxon>
        <taxon>Clostridia</taxon>
        <taxon>Thermoanaerobacterales</taxon>
        <taxon>Thermoanaerobacteraceae</taxon>
        <taxon>Carboxydothermus</taxon>
    </lineage>
</organism>